<dbReference type="Gene3D" id="3.40.50.10390">
    <property type="entry name" value="Gingipain r, domain 1"/>
    <property type="match status" value="1"/>
</dbReference>
<accession>A0A660SFV1</accession>
<dbReference type="AlphaFoldDB" id="A0A660SFV1"/>
<proteinExistence type="predicted"/>
<reference evidence="3 4" key="1">
    <citation type="submission" date="2018-06" db="EMBL/GenBank/DDBJ databases">
        <title>Extensive metabolic versatility and redundancy in microbially diverse, dynamic hydrothermal sediments.</title>
        <authorList>
            <person name="Dombrowski N."/>
            <person name="Teske A."/>
            <person name="Baker B.J."/>
        </authorList>
    </citation>
    <scope>NUCLEOTIDE SEQUENCE [LARGE SCALE GENOMIC DNA]</scope>
    <source>
        <strain evidence="3">B36_G15</strain>
    </source>
</reference>
<dbReference type="InterPro" id="IPR029030">
    <property type="entry name" value="Caspase-like_dom_sf"/>
</dbReference>
<gene>
    <name evidence="3" type="ORF">DRP53_07765</name>
</gene>
<organism evidence="3 4">
    <name type="scientific">candidate division WOR-3 bacterium</name>
    <dbReference type="NCBI Taxonomy" id="2052148"/>
    <lineage>
        <taxon>Bacteria</taxon>
        <taxon>Bacteria division WOR-3</taxon>
    </lineage>
</organism>
<name>A0A660SFV1_UNCW3</name>
<dbReference type="InterPro" id="IPR029031">
    <property type="entry name" value="Gingipain_N_sf"/>
</dbReference>
<protein>
    <recommendedName>
        <fullName evidence="2">Gingipain domain-containing protein</fullName>
    </recommendedName>
</protein>
<dbReference type="Gene3D" id="2.60.40.3800">
    <property type="match status" value="1"/>
</dbReference>
<evidence type="ECO:0000256" key="1">
    <source>
        <dbReference type="ARBA" id="ARBA00022729"/>
    </source>
</evidence>
<keyword evidence="1" id="KW-0732">Signal</keyword>
<dbReference type="Pfam" id="PF01364">
    <property type="entry name" value="Peptidase_C25"/>
    <property type="match status" value="1"/>
</dbReference>
<comment type="caution">
    <text evidence="3">The sequence shown here is derived from an EMBL/GenBank/DDBJ whole genome shotgun (WGS) entry which is preliminary data.</text>
</comment>
<dbReference type="Proteomes" id="UP000268469">
    <property type="component" value="Unassembled WGS sequence"/>
</dbReference>
<sequence length="738" mass="84083">MRITAILIMAIPLIGGTIVWDFHFPMEDLSFTTLGEYTLVTIGGANQLIQPGYPTLPAPSYHFVIPPDAEVEAVDLLEHQTVELPGRYLLYPGQPSQPPDPVIYGSEYLYPEEDLKFSKSGLKGGFRIFSLALYPLHYQPKNRRLILSRRMRVRIRYREGVHHPQTITERQYQIQRRAVRSLVINRDDVDRFHPLIRPNSINDVNYAIVTGGNLVDYYQPFADWKTKKGYLTKVFSTTWIYASYPGRDNPEKIRNFFRDYYQNKGLIWALLGGDVQIVPERDIYSTYYQPYYIASDWYYWDLDSNWNRNGNNRYGELGDVLPSECYYDIYGGRDPIDDSSDIIYFTDKLFTFEKNPPDTGINTIVLVSADTTSMRCNEVIAQMFPPWWRIVWVIEAQAPATRETLNTYQPQFCHLVTHGDRNGFYAPYGQPIFTEADIPYLTNDLPTIFNAIAGYTGEFDNRYDDCIGEELINFQKGGMATMFNSRYAFGGPPALGPCEQLDTAFYHMVCYTDTLWLGVAFAAAHEHFADLIWTQGLWHYCGLEQNLMGEPEMGLYLKRPGPIQIAFPETIEAKPQSFTVTVADSAGPLANALVCCYKDGELHETGWTDESGRVTLNISPQTEGIMFVTASCFNHLPEEDTCIVTRIGITESPPSSRPFFIIPTVVKGRLTIYYSLPTRTRLRLTLIDILGRNVAQIYDGELEGEGELAGGIGPLPAGIYYLRITGERSLLRRIVVIR</sequence>
<dbReference type="InterPro" id="IPR001769">
    <property type="entry name" value="Gingipain"/>
</dbReference>
<dbReference type="GO" id="GO:0006508">
    <property type="term" value="P:proteolysis"/>
    <property type="evidence" value="ECO:0007669"/>
    <property type="project" value="InterPro"/>
</dbReference>
<dbReference type="InterPro" id="IPR013783">
    <property type="entry name" value="Ig-like_fold"/>
</dbReference>
<evidence type="ECO:0000313" key="4">
    <source>
        <dbReference type="Proteomes" id="UP000268469"/>
    </source>
</evidence>
<evidence type="ECO:0000259" key="2">
    <source>
        <dbReference type="Pfam" id="PF01364"/>
    </source>
</evidence>
<dbReference type="GO" id="GO:0008234">
    <property type="term" value="F:cysteine-type peptidase activity"/>
    <property type="evidence" value="ECO:0007669"/>
    <property type="project" value="InterPro"/>
</dbReference>
<dbReference type="SUPFAM" id="SSF52129">
    <property type="entry name" value="Caspase-like"/>
    <property type="match status" value="1"/>
</dbReference>
<dbReference type="EMBL" id="QNBE01000077">
    <property type="protein sequence ID" value="RKX69567.1"/>
    <property type="molecule type" value="Genomic_DNA"/>
</dbReference>
<feature type="domain" description="Gingipain" evidence="2">
    <location>
        <begin position="206"/>
        <end position="554"/>
    </location>
</feature>
<dbReference type="InterPro" id="IPR038490">
    <property type="entry name" value="Gingipain_propep_sf"/>
</dbReference>
<dbReference type="Gene3D" id="2.60.40.10">
    <property type="entry name" value="Immunoglobulins"/>
    <property type="match status" value="1"/>
</dbReference>
<evidence type="ECO:0000313" key="3">
    <source>
        <dbReference type="EMBL" id="RKX69567.1"/>
    </source>
</evidence>